<dbReference type="EMBL" id="PPHD01058854">
    <property type="protein sequence ID" value="POI22365.1"/>
    <property type="molecule type" value="Genomic_DNA"/>
</dbReference>
<organism evidence="1 2">
    <name type="scientific">Bambusicola thoracicus</name>
    <name type="common">Chinese bamboo-partridge</name>
    <name type="synonym">Perdix thoracica</name>
    <dbReference type="NCBI Taxonomy" id="9083"/>
    <lineage>
        <taxon>Eukaryota</taxon>
        <taxon>Metazoa</taxon>
        <taxon>Chordata</taxon>
        <taxon>Craniata</taxon>
        <taxon>Vertebrata</taxon>
        <taxon>Euteleostomi</taxon>
        <taxon>Archelosauria</taxon>
        <taxon>Archosauria</taxon>
        <taxon>Dinosauria</taxon>
        <taxon>Saurischia</taxon>
        <taxon>Theropoda</taxon>
        <taxon>Coelurosauria</taxon>
        <taxon>Aves</taxon>
        <taxon>Neognathae</taxon>
        <taxon>Galloanserae</taxon>
        <taxon>Galliformes</taxon>
        <taxon>Phasianidae</taxon>
        <taxon>Perdicinae</taxon>
        <taxon>Bambusicola</taxon>
    </lineage>
</organism>
<dbReference type="AlphaFoldDB" id="A0A2P4SE21"/>
<evidence type="ECO:0000313" key="2">
    <source>
        <dbReference type="Proteomes" id="UP000237246"/>
    </source>
</evidence>
<proteinExistence type="predicted"/>
<protein>
    <submittedName>
        <fullName evidence="1">Uncharacterized protein</fullName>
    </submittedName>
</protein>
<comment type="caution">
    <text evidence="1">The sequence shown here is derived from an EMBL/GenBank/DDBJ whole genome shotgun (WGS) entry which is preliminary data.</text>
</comment>
<keyword evidence="2" id="KW-1185">Reference proteome</keyword>
<evidence type="ECO:0000313" key="1">
    <source>
        <dbReference type="EMBL" id="POI22365.1"/>
    </source>
</evidence>
<gene>
    <name evidence="1" type="ORF">CIB84_013888</name>
</gene>
<dbReference type="Proteomes" id="UP000237246">
    <property type="component" value="Unassembled WGS sequence"/>
</dbReference>
<accession>A0A2P4SE21</accession>
<name>A0A2P4SE21_BAMTH</name>
<reference evidence="1 2" key="1">
    <citation type="submission" date="2018-01" db="EMBL/GenBank/DDBJ databases">
        <title>Comparison of the Chinese Bamboo Partridge and Red Junglefowl genome sequences highlights the importance of demography in genome evolution.</title>
        <authorList>
            <person name="Tiley G.P."/>
            <person name="Kimball R.T."/>
            <person name="Braun E.L."/>
            <person name="Burleigh J.G."/>
        </authorList>
    </citation>
    <scope>NUCLEOTIDE SEQUENCE [LARGE SCALE GENOMIC DNA]</scope>
    <source>
        <strain evidence="1">RTK389</strain>
        <tissue evidence="1">Blood</tissue>
    </source>
</reference>
<sequence length="39" mass="4376">MLCLLAEHRCCADPDPDSNRDGRLDYEYILGNGHGHSCK</sequence>